<dbReference type="PROSITE" id="PS50088">
    <property type="entry name" value="ANK_REPEAT"/>
    <property type="match status" value="2"/>
</dbReference>
<dbReference type="InterPro" id="IPR036770">
    <property type="entry name" value="Ankyrin_rpt-contain_sf"/>
</dbReference>
<keyword evidence="1" id="KW-0677">Repeat</keyword>
<comment type="caution">
    <text evidence="4">The sequence shown here is derived from an EMBL/GenBank/DDBJ whole genome shotgun (WGS) entry which is preliminary data.</text>
</comment>
<evidence type="ECO:0000313" key="4">
    <source>
        <dbReference type="EMBL" id="CAH0025092.1"/>
    </source>
</evidence>
<reference evidence="4" key="1">
    <citation type="submission" date="2021-10" db="EMBL/GenBank/DDBJ databases">
        <authorList>
            <person name="Piombo E."/>
        </authorList>
    </citation>
    <scope>NUCLEOTIDE SEQUENCE</scope>
</reference>
<dbReference type="OrthoDB" id="426293at2759"/>
<protein>
    <recommendedName>
        <fullName evidence="6">Ankyrin</fullName>
    </recommendedName>
</protein>
<dbReference type="InterPro" id="IPR002110">
    <property type="entry name" value="Ankyrin_rpt"/>
</dbReference>
<evidence type="ECO:0000313" key="5">
    <source>
        <dbReference type="Proteomes" id="UP000696573"/>
    </source>
</evidence>
<proteinExistence type="predicted"/>
<keyword evidence="2 3" id="KW-0040">ANK repeat</keyword>
<dbReference type="EMBL" id="CABFNQ020000702">
    <property type="protein sequence ID" value="CAH0025092.1"/>
    <property type="molecule type" value="Genomic_DNA"/>
</dbReference>
<dbReference type="PANTHER" id="PTHR24198:SF165">
    <property type="entry name" value="ANKYRIN REPEAT-CONTAINING PROTEIN-RELATED"/>
    <property type="match status" value="1"/>
</dbReference>
<evidence type="ECO:0000256" key="1">
    <source>
        <dbReference type="ARBA" id="ARBA00022737"/>
    </source>
</evidence>
<dbReference type="PANTHER" id="PTHR24198">
    <property type="entry name" value="ANKYRIN REPEAT AND PROTEIN KINASE DOMAIN-CONTAINING PROTEIN"/>
    <property type="match status" value="1"/>
</dbReference>
<dbReference type="Proteomes" id="UP000696573">
    <property type="component" value="Unassembled WGS sequence"/>
</dbReference>
<sequence length="304" mass="33111">MAQHVVAGRNYNSTRAIGDVLIGEDVARPIIEAISSGNDTALQNLLLQPQWVKIMLEKQHSITSEYRPSEGPDDPREVTISRISNLERAFTIAARNGQVTMIPILLTFATQQGISTSSLITRSLVYRVILHGHAAVFKALAAADPDIIHNQAGHGTFPIYEAVRVRAPDLVALLLELGADPLRPAQPSKRLGTYNSSLLSRGAMAEGPRITEMLLKHGVPIPQTSALHAAARFGQLDTMRVLLQHGADVNEVDPNWSNWTPMHFAASKGQVEAMKLLEDVDARSDLKDANGKTPAQLLEEFNTA</sequence>
<keyword evidence="5" id="KW-1185">Reference proteome</keyword>
<organism evidence="4 5">
    <name type="scientific">Clonostachys rhizophaga</name>
    <dbReference type="NCBI Taxonomy" id="160324"/>
    <lineage>
        <taxon>Eukaryota</taxon>
        <taxon>Fungi</taxon>
        <taxon>Dikarya</taxon>
        <taxon>Ascomycota</taxon>
        <taxon>Pezizomycotina</taxon>
        <taxon>Sordariomycetes</taxon>
        <taxon>Hypocreomycetidae</taxon>
        <taxon>Hypocreales</taxon>
        <taxon>Bionectriaceae</taxon>
        <taxon>Clonostachys</taxon>
    </lineage>
</organism>
<dbReference type="SMART" id="SM00248">
    <property type="entry name" value="ANK"/>
    <property type="match status" value="4"/>
</dbReference>
<accession>A0A9N9YNR7</accession>
<dbReference type="Pfam" id="PF13637">
    <property type="entry name" value="Ank_4"/>
    <property type="match status" value="1"/>
</dbReference>
<name>A0A9N9YNR7_9HYPO</name>
<dbReference type="AlphaFoldDB" id="A0A9N9YNR7"/>
<evidence type="ECO:0008006" key="6">
    <source>
        <dbReference type="Google" id="ProtNLM"/>
    </source>
</evidence>
<feature type="repeat" description="ANK" evidence="3">
    <location>
        <begin position="222"/>
        <end position="254"/>
    </location>
</feature>
<dbReference type="PROSITE" id="PS50297">
    <property type="entry name" value="ANK_REP_REGION"/>
    <property type="match status" value="2"/>
</dbReference>
<feature type="repeat" description="ANK" evidence="3">
    <location>
        <begin position="257"/>
        <end position="289"/>
    </location>
</feature>
<gene>
    <name evidence="4" type="ORF">CRHIZ90672A_00005242</name>
</gene>
<dbReference type="Gene3D" id="1.25.40.20">
    <property type="entry name" value="Ankyrin repeat-containing domain"/>
    <property type="match status" value="2"/>
</dbReference>
<evidence type="ECO:0000256" key="2">
    <source>
        <dbReference type="ARBA" id="ARBA00023043"/>
    </source>
</evidence>
<dbReference type="SUPFAM" id="SSF48403">
    <property type="entry name" value="Ankyrin repeat"/>
    <property type="match status" value="1"/>
</dbReference>
<evidence type="ECO:0000256" key="3">
    <source>
        <dbReference type="PROSITE-ProRule" id="PRU00023"/>
    </source>
</evidence>